<dbReference type="NCBIfam" id="NF041167">
    <property type="entry name" value="f2_encap_cargo2"/>
    <property type="match status" value="1"/>
</dbReference>
<feature type="compositionally biased region" description="Polar residues" evidence="8">
    <location>
        <begin position="78"/>
        <end position="108"/>
    </location>
</feature>
<dbReference type="InterPro" id="IPR034686">
    <property type="entry name" value="Terpene_cyclase-like_2"/>
</dbReference>
<dbReference type="Gene3D" id="1.10.600.10">
    <property type="entry name" value="Farnesyl Diphosphate Synthase"/>
    <property type="match status" value="1"/>
</dbReference>
<evidence type="ECO:0000313" key="10">
    <source>
        <dbReference type="Proteomes" id="UP000622166"/>
    </source>
</evidence>
<comment type="caution">
    <text evidence="9">The sequence shown here is derived from an EMBL/GenBank/DDBJ whole genome shotgun (WGS) entry which is preliminary data.</text>
</comment>
<evidence type="ECO:0000313" key="9">
    <source>
        <dbReference type="EMBL" id="GGZ35373.1"/>
    </source>
</evidence>
<dbReference type="InterPro" id="IPR008949">
    <property type="entry name" value="Isoprenoid_synthase_dom_sf"/>
</dbReference>
<reference evidence="9" key="2">
    <citation type="submission" date="2020-09" db="EMBL/GenBank/DDBJ databases">
        <authorList>
            <person name="Sun Q."/>
            <person name="Ohkuma M."/>
        </authorList>
    </citation>
    <scope>NUCLEOTIDE SEQUENCE</scope>
    <source>
        <strain evidence="9">JCM 4815</strain>
    </source>
</reference>
<comment type="catalytic activity">
    <reaction evidence="5">
        <text>(E)-2-methylgeranyl diphosphate + H2O = 2-methylisoborneol + diphosphate</text>
        <dbReference type="Rhea" id="RHEA:32571"/>
        <dbReference type="ChEBI" id="CHEBI:15377"/>
        <dbReference type="ChEBI" id="CHEBI:33019"/>
        <dbReference type="ChEBI" id="CHEBI:61984"/>
        <dbReference type="ChEBI" id="CHEBI:61987"/>
        <dbReference type="EC" id="4.2.3.118"/>
    </reaction>
</comment>
<dbReference type="AlphaFoldDB" id="A0A918UV67"/>
<proteinExistence type="inferred from homology"/>
<keyword evidence="10" id="KW-1185">Reference proteome</keyword>
<dbReference type="Pfam" id="PF19086">
    <property type="entry name" value="Terpene_syn_C_2"/>
    <property type="match status" value="1"/>
</dbReference>
<sequence length="460" mass="49170">MSVPSAAGASGVPQGSHTSLGWSAQQGPGTPPHEPHTPHEPCDAPCDPAPSPGSGRAPEPGTSPETGPPPDSGAPLGSGTSPVSGTALTSDATPVSGTALTSDATPVSGTPPEPGAPRAWRLPGPPRPPRITPARRSGAIPGLLYRPAVPADPEKAAEVDRRLDAWARELELFPEAWTGDFTGFQFGRAVALQHPGAADLDRLTTAGKLLLAENVVDSCYCEAEEGRGGSPRGLGGRLVMAQSAIDPYHGVPELEEEWRRGVRADGPLRSYHWALKDYAAFATPSQTGRFVHDIARLHLGYLAEAAWAEVRYVPRVWEYLVMRQFNNFRPCLSIVDAVDGYELPEPLYARPETQRITALACNATTIVNDLYSFTKELADPAHLNLPRVIAANERCGLKAAYLEAVEIHNRIMAAFEAESAVLSAGSPLVGRYAAGLAAWVSGNHEWHATNTHRYHLPNYW</sequence>
<dbReference type="InterPro" id="IPR047945">
    <property type="entry name" value="MIB_synthase"/>
</dbReference>
<feature type="compositionally biased region" description="Low complexity" evidence="8">
    <location>
        <begin position="52"/>
        <end position="65"/>
    </location>
</feature>
<dbReference type="EC" id="4.2.3.-" evidence="7"/>
<evidence type="ECO:0000256" key="7">
    <source>
        <dbReference type="RuleBase" id="RU366034"/>
    </source>
</evidence>
<accession>A0A918UV67</accession>
<protein>
    <recommendedName>
        <fullName evidence="7">Terpene synthase</fullName>
        <ecNumber evidence="7">4.2.3.-</ecNumber>
    </recommendedName>
</protein>
<gene>
    <name evidence="9" type="ORF">GCM10010365_65250</name>
</gene>
<organism evidence="9 10">
    <name type="scientific">Streptomyces poonensis</name>
    <dbReference type="NCBI Taxonomy" id="68255"/>
    <lineage>
        <taxon>Bacteria</taxon>
        <taxon>Bacillati</taxon>
        <taxon>Actinomycetota</taxon>
        <taxon>Actinomycetes</taxon>
        <taxon>Kitasatosporales</taxon>
        <taxon>Streptomycetaceae</taxon>
        <taxon>Streptomyces</taxon>
    </lineage>
</organism>
<dbReference type="Proteomes" id="UP000622166">
    <property type="component" value="Unassembled WGS sequence"/>
</dbReference>
<keyword evidence="3 7" id="KW-0460">Magnesium</keyword>
<reference evidence="9" key="1">
    <citation type="journal article" date="2014" name="Int. J. Syst. Evol. Microbiol.">
        <title>Complete genome sequence of Corynebacterium casei LMG S-19264T (=DSM 44701T), isolated from a smear-ripened cheese.</title>
        <authorList>
            <consortium name="US DOE Joint Genome Institute (JGI-PGF)"/>
            <person name="Walter F."/>
            <person name="Albersmeier A."/>
            <person name="Kalinowski J."/>
            <person name="Ruckert C."/>
        </authorList>
    </citation>
    <scope>NUCLEOTIDE SEQUENCE</scope>
    <source>
        <strain evidence="9">JCM 4815</strain>
    </source>
</reference>
<evidence type="ECO:0000256" key="3">
    <source>
        <dbReference type="ARBA" id="ARBA00022842"/>
    </source>
</evidence>
<feature type="compositionally biased region" description="Basic and acidic residues" evidence="8">
    <location>
        <begin position="33"/>
        <end position="42"/>
    </location>
</feature>
<dbReference type="PANTHER" id="PTHR35201:SF4">
    <property type="entry name" value="BETA-PINACENE SYNTHASE-RELATED"/>
    <property type="match status" value="1"/>
</dbReference>
<dbReference type="EMBL" id="BMVW01000018">
    <property type="protein sequence ID" value="GGZ35373.1"/>
    <property type="molecule type" value="Genomic_DNA"/>
</dbReference>
<comment type="similarity">
    <text evidence="6">Belongs to the terpene synthase family. 2-methylisoborneol synthase subfamily.</text>
</comment>
<name>A0A918UV67_9ACTN</name>
<keyword evidence="2 7" id="KW-0479">Metal-binding</keyword>
<feature type="region of interest" description="Disordered" evidence="8">
    <location>
        <begin position="1"/>
        <end position="139"/>
    </location>
</feature>
<evidence type="ECO:0000256" key="2">
    <source>
        <dbReference type="ARBA" id="ARBA00022723"/>
    </source>
</evidence>
<dbReference type="SUPFAM" id="SSF48576">
    <property type="entry name" value="Terpenoid synthases"/>
    <property type="match status" value="1"/>
</dbReference>
<evidence type="ECO:0000256" key="8">
    <source>
        <dbReference type="SAM" id="MobiDB-lite"/>
    </source>
</evidence>
<dbReference type="GO" id="GO:0010333">
    <property type="term" value="F:terpene synthase activity"/>
    <property type="evidence" value="ECO:0007669"/>
    <property type="project" value="InterPro"/>
</dbReference>
<dbReference type="GO" id="GO:0042214">
    <property type="term" value="P:terpene metabolic process"/>
    <property type="evidence" value="ECO:0007669"/>
    <property type="project" value="InterPro"/>
</dbReference>
<feature type="compositionally biased region" description="Polar residues" evidence="8">
    <location>
        <begin position="13"/>
        <end position="26"/>
    </location>
</feature>
<dbReference type="GO" id="GO:0046872">
    <property type="term" value="F:metal ion binding"/>
    <property type="evidence" value="ECO:0007669"/>
    <property type="project" value="UniProtKB-KW"/>
</dbReference>
<evidence type="ECO:0000256" key="5">
    <source>
        <dbReference type="ARBA" id="ARBA00035573"/>
    </source>
</evidence>
<comment type="cofactor">
    <cofactor evidence="1 7">
        <name>Mg(2+)</name>
        <dbReference type="ChEBI" id="CHEBI:18420"/>
    </cofactor>
</comment>
<dbReference type="PANTHER" id="PTHR35201">
    <property type="entry name" value="TERPENE SYNTHASE"/>
    <property type="match status" value="1"/>
</dbReference>
<evidence type="ECO:0000256" key="4">
    <source>
        <dbReference type="ARBA" id="ARBA00023239"/>
    </source>
</evidence>
<keyword evidence="4 7" id="KW-0456">Lyase</keyword>
<evidence type="ECO:0000256" key="1">
    <source>
        <dbReference type="ARBA" id="ARBA00001946"/>
    </source>
</evidence>
<evidence type="ECO:0000256" key="6">
    <source>
        <dbReference type="ARBA" id="ARBA00035653"/>
    </source>
</evidence>